<dbReference type="SUPFAM" id="SSF53187">
    <property type="entry name" value="Zn-dependent exopeptidases"/>
    <property type="match status" value="1"/>
</dbReference>
<proteinExistence type="predicted"/>
<dbReference type="PANTHER" id="PTHR30404">
    <property type="entry name" value="N-ACETYLMURAMOYL-L-ALANINE AMIDASE"/>
    <property type="match status" value="1"/>
</dbReference>
<feature type="chain" id="PRO_5046601930" description="N-acetylmuramoyl-L-alanine amidase" evidence="4">
    <location>
        <begin position="20"/>
        <end position="271"/>
    </location>
</feature>
<dbReference type="CDD" id="cd02696">
    <property type="entry name" value="MurNAc-LAA"/>
    <property type="match status" value="1"/>
</dbReference>
<dbReference type="EMBL" id="CP056775">
    <property type="protein sequence ID" value="QRR03062.1"/>
    <property type="molecule type" value="Genomic_DNA"/>
</dbReference>
<evidence type="ECO:0000256" key="4">
    <source>
        <dbReference type="SAM" id="SignalP"/>
    </source>
</evidence>
<evidence type="ECO:0000256" key="1">
    <source>
        <dbReference type="ARBA" id="ARBA00001561"/>
    </source>
</evidence>
<accession>A0ABX7IAB7</accession>
<dbReference type="Proteomes" id="UP000612680">
    <property type="component" value="Chromosome"/>
</dbReference>
<dbReference type="Gene3D" id="3.40.630.40">
    <property type="entry name" value="Zn-dependent exopeptidases"/>
    <property type="match status" value="1"/>
</dbReference>
<feature type="signal peptide" evidence="4">
    <location>
        <begin position="1"/>
        <end position="19"/>
    </location>
</feature>
<dbReference type="Pfam" id="PF01520">
    <property type="entry name" value="Amidase_3"/>
    <property type="match status" value="1"/>
</dbReference>
<evidence type="ECO:0000256" key="3">
    <source>
        <dbReference type="ARBA" id="ARBA00022801"/>
    </source>
</evidence>
<evidence type="ECO:0000313" key="6">
    <source>
        <dbReference type="EMBL" id="QRR03062.1"/>
    </source>
</evidence>
<keyword evidence="4" id="KW-0732">Signal</keyword>
<keyword evidence="7" id="KW-1185">Reference proteome</keyword>
<protein>
    <recommendedName>
        <fullName evidence="2">N-acetylmuramoyl-L-alanine amidase</fullName>
        <ecNumber evidence="2">3.5.1.28</ecNumber>
    </recommendedName>
</protein>
<comment type="catalytic activity">
    <reaction evidence="1">
        <text>Hydrolyzes the link between N-acetylmuramoyl residues and L-amino acid residues in certain cell-wall glycopeptides.</text>
        <dbReference type="EC" id="3.5.1.28"/>
    </reaction>
</comment>
<organism evidence="6 7">
    <name type="scientific">Dyadobacter sandarakinus</name>
    <dbReference type="NCBI Taxonomy" id="2747268"/>
    <lineage>
        <taxon>Bacteria</taxon>
        <taxon>Pseudomonadati</taxon>
        <taxon>Bacteroidota</taxon>
        <taxon>Cytophagia</taxon>
        <taxon>Cytophagales</taxon>
        <taxon>Spirosomataceae</taxon>
        <taxon>Dyadobacter</taxon>
    </lineage>
</organism>
<evidence type="ECO:0000256" key="2">
    <source>
        <dbReference type="ARBA" id="ARBA00011901"/>
    </source>
</evidence>
<dbReference type="EC" id="3.5.1.28" evidence="2"/>
<sequence>MLKVLNLVIPASCLLASLAFVFKNEPVPVRKEAFTVTRSKVNTVVIDAGHGGKDPGTRGRTTREKDVALSVALELGKKIKEETPDVKVLFTRSTDVFIELGERSAFANRNNADLFISIHCNATPRSRSVHGTETFVMGLHKTEGNLEVARRENSVILQETNYKQKYKGFDPNSPLAHIMLANYQSAFISGSLRLADLIERKFQTVSQRESRGVKQAGFLVLWRAAMPSVLIETGFLSSPDEEEYLSSDEGQEEVAESIHQAFMAYKRDMDR</sequence>
<dbReference type="SMART" id="SM00646">
    <property type="entry name" value="Ami_3"/>
    <property type="match status" value="1"/>
</dbReference>
<feature type="domain" description="MurNAc-LAA" evidence="5">
    <location>
        <begin position="104"/>
        <end position="263"/>
    </location>
</feature>
<dbReference type="InterPro" id="IPR002508">
    <property type="entry name" value="MurNAc-LAA_cat"/>
</dbReference>
<reference evidence="6 7" key="1">
    <citation type="submission" date="2020-06" db="EMBL/GenBank/DDBJ databases">
        <title>Dyadobacter sandarakinus sp. nov., isolated from the soil of the Arctic Yellow River Station.</title>
        <authorList>
            <person name="Zhang Y."/>
            <person name="Peng F."/>
        </authorList>
    </citation>
    <scope>NUCLEOTIDE SEQUENCE [LARGE SCALE GENOMIC DNA]</scope>
    <source>
        <strain evidence="6 7">Q3-56</strain>
    </source>
</reference>
<dbReference type="InterPro" id="IPR050695">
    <property type="entry name" value="N-acetylmuramoyl_amidase_3"/>
</dbReference>
<name>A0ABX7IAB7_9BACT</name>
<evidence type="ECO:0000313" key="7">
    <source>
        <dbReference type="Proteomes" id="UP000612680"/>
    </source>
</evidence>
<keyword evidence="3" id="KW-0378">Hydrolase</keyword>
<evidence type="ECO:0000259" key="5">
    <source>
        <dbReference type="SMART" id="SM00646"/>
    </source>
</evidence>
<gene>
    <name evidence="6" type="ORF">HWI92_20180</name>
</gene>
<dbReference type="RefSeq" id="WP_204658636.1">
    <property type="nucleotide sequence ID" value="NZ_CP056775.1"/>
</dbReference>
<dbReference type="PANTHER" id="PTHR30404:SF0">
    <property type="entry name" value="N-ACETYLMURAMOYL-L-ALANINE AMIDASE AMIC"/>
    <property type="match status" value="1"/>
</dbReference>